<name>A0ABS4PW78_9PSEU</name>
<proteinExistence type="predicted"/>
<reference evidence="2 3" key="1">
    <citation type="submission" date="2021-03" db="EMBL/GenBank/DDBJ databases">
        <title>Sequencing the genomes of 1000 actinobacteria strains.</title>
        <authorList>
            <person name="Klenk H.-P."/>
        </authorList>
    </citation>
    <scope>NUCLEOTIDE SEQUENCE [LARGE SCALE GENOMIC DNA]</scope>
    <source>
        <strain evidence="2 3">DSM 45510</strain>
    </source>
</reference>
<sequence length="311" mass="33994">MNWSSAEIGVLAHAVSRAPSVHDTKPWSLEPRGDVVELFERFDVSLPRHDPTGRDRVISCGAALANLELAVRALGWDAQTALFPQPGRGDLVAQVRASGRAAVTELTSARYSAIFRRHSHREPFRLRRVPVRRLRALTGAASEPGVQARLIDPRTETAPLADLLEYAAEVLKDDRAYQRELTAWLSLPPGAAERTSLPWAGLVRRGTRVPDRITFASRLAQEGLLVVLTPDDTRRDHLHAGAAAQRIWLDAVAGGLVASVVTQPLHLPEVRAGLIEQLGLAGYPQLILRVGYPAEAVPEPVKLPVVQEEAR</sequence>
<accession>A0ABS4PW78</accession>
<evidence type="ECO:0000313" key="2">
    <source>
        <dbReference type="EMBL" id="MBP2183687.1"/>
    </source>
</evidence>
<dbReference type="InterPro" id="IPR029479">
    <property type="entry name" value="Nitroreductase"/>
</dbReference>
<dbReference type="EMBL" id="JAGGMS010000001">
    <property type="protein sequence ID" value="MBP2183687.1"/>
    <property type="molecule type" value="Genomic_DNA"/>
</dbReference>
<dbReference type="SUPFAM" id="SSF55469">
    <property type="entry name" value="FMN-dependent nitroreductase-like"/>
    <property type="match status" value="2"/>
</dbReference>
<protein>
    <submittedName>
        <fullName evidence="2">Nitroreductase</fullName>
    </submittedName>
</protein>
<dbReference type="Proteomes" id="UP000741013">
    <property type="component" value="Unassembled WGS sequence"/>
</dbReference>
<dbReference type="Pfam" id="PF00881">
    <property type="entry name" value="Nitroreductase"/>
    <property type="match status" value="1"/>
</dbReference>
<comment type="caution">
    <text evidence="2">The sequence shown here is derived from an EMBL/GenBank/DDBJ whole genome shotgun (WGS) entry which is preliminary data.</text>
</comment>
<keyword evidence="3" id="KW-1185">Reference proteome</keyword>
<dbReference type="InterPro" id="IPR000415">
    <property type="entry name" value="Nitroreductase-like"/>
</dbReference>
<evidence type="ECO:0000313" key="3">
    <source>
        <dbReference type="Proteomes" id="UP000741013"/>
    </source>
</evidence>
<gene>
    <name evidence="2" type="ORF">JOM49_005213</name>
</gene>
<dbReference type="Gene3D" id="3.40.109.10">
    <property type="entry name" value="NADH Oxidase"/>
    <property type="match status" value="1"/>
</dbReference>
<dbReference type="NCBIfam" id="NF047509">
    <property type="entry name" value="Rv3131_FMN_oxido"/>
    <property type="match status" value="1"/>
</dbReference>
<dbReference type="RefSeq" id="WP_209666825.1">
    <property type="nucleotide sequence ID" value="NZ_JAGGMS010000001.1"/>
</dbReference>
<evidence type="ECO:0000259" key="1">
    <source>
        <dbReference type="Pfam" id="PF00881"/>
    </source>
</evidence>
<organism evidence="2 3">
    <name type="scientific">Amycolatopsis magusensis</name>
    <dbReference type="NCBI Taxonomy" id="882444"/>
    <lineage>
        <taxon>Bacteria</taxon>
        <taxon>Bacillati</taxon>
        <taxon>Actinomycetota</taxon>
        <taxon>Actinomycetes</taxon>
        <taxon>Pseudonocardiales</taxon>
        <taxon>Pseudonocardiaceae</taxon>
        <taxon>Amycolatopsis</taxon>
    </lineage>
</organism>
<feature type="domain" description="Nitroreductase" evidence="1">
    <location>
        <begin position="229"/>
        <end position="292"/>
    </location>
</feature>